<proteinExistence type="predicted"/>
<evidence type="ECO:0000313" key="3">
    <source>
        <dbReference type="Proteomes" id="UP000230233"/>
    </source>
</evidence>
<evidence type="ECO:0000313" key="2">
    <source>
        <dbReference type="EMBL" id="PIC44327.1"/>
    </source>
</evidence>
<comment type="caution">
    <text evidence="2">The sequence shown here is derived from an EMBL/GenBank/DDBJ whole genome shotgun (WGS) entry which is preliminary data.</text>
</comment>
<dbReference type="AlphaFoldDB" id="A0A2G5UXS3"/>
<keyword evidence="3" id="KW-1185">Reference proteome</keyword>
<accession>A0A2G5UXS3</accession>
<evidence type="ECO:0000256" key="1">
    <source>
        <dbReference type="SAM" id="MobiDB-lite"/>
    </source>
</evidence>
<sequence length="183" mass="20198">MCPVLENYIPIGGRPKTDNFSKPLASPSTRSPLTSMSMSPQGGVPIVKPRNDSISNSLKDFPEMAFISPSTPKSTSSARFAPKGARFRKDLESLKPLAPVNTWKTSATTSGPSPAIWEQEEQSGFKEVRLLHHVELEELARAEILQIFAQELHDEALIKVELVDEDFGVENDECGHMPGLVRR</sequence>
<feature type="compositionally biased region" description="Polar residues" evidence="1">
    <location>
        <begin position="26"/>
        <end position="40"/>
    </location>
</feature>
<dbReference type="EMBL" id="PDUG01000002">
    <property type="protein sequence ID" value="PIC44327.1"/>
    <property type="molecule type" value="Genomic_DNA"/>
</dbReference>
<protein>
    <submittedName>
        <fullName evidence="2">Uncharacterized protein</fullName>
    </submittedName>
</protein>
<name>A0A2G5UXS3_9PELO</name>
<dbReference type="Proteomes" id="UP000230233">
    <property type="component" value="Chromosome II"/>
</dbReference>
<reference evidence="3" key="1">
    <citation type="submission" date="2017-10" db="EMBL/GenBank/DDBJ databases">
        <title>Rapid genome shrinkage in a self-fertile nematode reveals novel sperm competition proteins.</title>
        <authorList>
            <person name="Yin D."/>
            <person name="Schwarz E.M."/>
            <person name="Thomas C.G."/>
            <person name="Felde R.L."/>
            <person name="Korf I.F."/>
            <person name="Cutter A.D."/>
            <person name="Schartner C.M."/>
            <person name="Ralston E.J."/>
            <person name="Meyer B.J."/>
            <person name="Haag E.S."/>
        </authorList>
    </citation>
    <scope>NUCLEOTIDE SEQUENCE [LARGE SCALE GENOMIC DNA]</scope>
    <source>
        <strain evidence="3">JU1422</strain>
    </source>
</reference>
<gene>
    <name evidence="2" type="primary">Cnig_chr_II.g4728</name>
    <name evidence="2" type="ORF">B9Z55_004728</name>
</gene>
<feature type="region of interest" description="Disordered" evidence="1">
    <location>
        <begin position="13"/>
        <end position="46"/>
    </location>
</feature>
<organism evidence="2 3">
    <name type="scientific">Caenorhabditis nigoni</name>
    <dbReference type="NCBI Taxonomy" id="1611254"/>
    <lineage>
        <taxon>Eukaryota</taxon>
        <taxon>Metazoa</taxon>
        <taxon>Ecdysozoa</taxon>
        <taxon>Nematoda</taxon>
        <taxon>Chromadorea</taxon>
        <taxon>Rhabditida</taxon>
        <taxon>Rhabditina</taxon>
        <taxon>Rhabditomorpha</taxon>
        <taxon>Rhabditoidea</taxon>
        <taxon>Rhabditidae</taxon>
        <taxon>Peloderinae</taxon>
        <taxon>Caenorhabditis</taxon>
    </lineage>
</organism>